<comment type="caution">
    <text evidence="2">The sequence shown here is derived from an EMBL/GenBank/DDBJ whole genome shotgun (WGS) entry which is preliminary data.</text>
</comment>
<dbReference type="EMBL" id="SHKR01000011">
    <property type="protein sequence ID" value="RZU20638.1"/>
    <property type="molecule type" value="Genomic_DNA"/>
</dbReference>
<accession>A0A4Q7XBT3</accession>
<evidence type="ECO:0000313" key="2">
    <source>
        <dbReference type="EMBL" id="RZU20638.1"/>
    </source>
</evidence>
<proteinExistence type="predicted"/>
<gene>
    <name evidence="2" type="ORF">EV645_2875</name>
</gene>
<name>A0A4Q7XBT3_9ACTN</name>
<keyword evidence="3" id="KW-1185">Reference proteome</keyword>
<dbReference type="AlphaFoldDB" id="A0A4Q7XBT3"/>
<protein>
    <submittedName>
        <fullName evidence="2">Uncharacterized protein</fullName>
    </submittedName>
</protein>
<organism evidence="2 3">
    <name type="scientific">Kribbella rubisoli</name>
    <dbReference type="NCBI Taxonomy" id="3075929"/>
    <lineage>
        <taxon>Bacteria</taxon>
        <taxon>Bacillati</taxon>
        <taxon>Actinomycetota</taxon>
        <taxon>Actinomycetes</taxon>
        <taxon>Propionibacteriales</taxon>
        <taxon>Kribbellaceae</taxon>
        <taxon>Kribbella</taxon>
    </lineage>
</organism>
<dbReference type="Proteomes" id="UP000292027">
    <property type="component" value="Unassembled WGS sequence"/>
</dbReference>
<reference evidence="2 3" key="1">
    <citation type="journal article" date="2015" name="Stand. Genomic Sci.">
        <title>Genomic Encyclopedia of Bacterial and Archaeal Type Strains, Phase III: the genomes of soil and plant-associated and newly described type strains.</title>
        <authorList>
            <person name="Whitman W.B."/>
            <person name="Woyke T."/>
            <person name="Klenk H.P."/>
            <person name="Zhou Y."/>
            <person name="Lilburn T.G."/>
            <person name="Beck B.J."/>
            <person name="De Vos P."/>
            <person name="Vandamme P."/>
            <person name="Eisen J.A."/>
            <person name="Garrity G."/>
            <person name="Hugenholtz P."/>
            <person name="Kyrpides N.C."/>
        </authorList>
    </citation>
    <scope>NUCLEOTIDE SEQUENCE [LARGE SCALE GENOMIC DNA]</scope>
    <source>
        <strain evidence="2 3">VKM Ac-2540</strain>
    </source>
</reference>
<evidence type="ECO:0000256" key="1">
    <source>
        <dbReference type="SAM" id="MobiDB-lite"/>
    </source>
</evidence>
<evidence type="ECO:0000313" key="3">
    <source>
        <dbReference type="Proteomes" id="UP000292027"/>
    </source>
</evidence>
<feature type="region of interest" description="Disordered" evidence="1">
    <location>
        <begin position="1"/>
        <end position="55"/>
    </location>
</feature>
<sequence length="55" mass="6264">MSPRAVDKRARPGNERHPVVRLESPPSWINSLEHEPGRKTPERRANEAVAATRPR</sequence>
<feature type="compositionally biased region" description="Basic and acidic residues" evidence="1">
    <location>
        <begin position="32"/>
        <end position="46"/>
    </location>
</feature>
<feature type="compositionally biased region" description="Basic and acidic residues" evidence="1">
    <location>
        <begin position="1"/>
        <end position="20"/>
    </location>
</feature>